<proteinExistence type="predicted"/>
<dbReference type="InterPro" id="IPR041535">
    <property type="entry name" value="VbhA"/>
</dbReference>
<dbReference type="RefSeq" id="WP_037019373.1">
    <property type="nucleotide sequence ID" value="NZ_JRMB01000005.1"/>
</dbReference>
<dbReference type="InterPro" id="IPR033788">
    <property type="entry name" value="VbhA-like"/>
</dbReference>
<dbReference type="InterPro" id="IPR043038">
    <property type="entry name" value="VbhA_sf"/>
</dbReference>
<name>A0A9X0JGV1_9PSED</name>
<gene>
    <name evidence="2" type="ORF">LT42_25310</name>
</gene>
<reference evidence="2 3" key="1">
    <citation type="submission" date="2014-09" db="EMBL/GenBank/DDBJ databases">
        <title>Genome sequence of Pseudomonas lutea strain DSM 17257T.</title>
        <authorList>
            <person name="Kwak Y."/>
            <person name="Shin J.-H."/>
        </authorList>
    </citation>
    <scope>NUCLEOTIDE SEQUENCE [LARGE SCALE GENOMIC DNA]</scope>
    <source>
        <strain evidence="2 3">DSM 17257</strain>
    </source>
</reference>
<dbReference type="Gene3D" id="1.10.8.1050">
    <property type="entry name" value="Antitoxin VbhA-like"/>
    <property type="match status" value="1"/>
</dbReference>
<comment type="caution">
    <text evidence="2">The sequence shown here is derived from an EMBL/GenBank/DDBJ whole genome shotgun (WGS) entry which is preliminary data.</text>
</comment>
<sequence length="66" mass="7205">MSANINLKARQAAVANALANQRLEGLEPDTKVVLDLQRFARGECDINAVLNNFKARIANGEVLAKR</sequence>
<organism evidence="2 3">
    <name type="scientific">Pseudomonas lutea</name>
    <dbReference type="NCBI Taxonomy" id="243924"/>
    <lineage>
        <taxon>Bacteria</taxon>
        <taxon>Pseudomonadati</taxon>
        <taxon>Pseudomonadota</taxon>
        <taxon>Gammaproteobacteria</taxon>
        <taxon>Pseudomonadales</taxon>
        <taxon>Pseudomonadaceae</taxon>
        <taxon>Pseudomonas</taxon>
    </lineage>
</organism>
<accession>A0A9X0JGV1</accession>
<evidence type="ECO:0000313" key="3">
    <source>
        <dbReference type="Proteomes" id="UP000029719"/>
    </source>
</evidence>
<dbReference type="Proteomes" id="UP000029719">
    <property type="component" value="Unassembled WGS sequence"/>
</dbReference>
<dbReference type="EMBL" id="JRMB01000005">
    <property type="protein sequence ID" value="KGF62083.1"/>
    <property type="molecule type" value="Genomic_DNA"/>
</dbReference>
<dbReference type="Pfam" id="PF18495">
    <property type="entry name" value="VbhA"/>
    <property type="match status" value="1"/>
</dbReference>
<dbReference type="CDD" id="cd11586">
    <property type="entry name" value="VbhA_like"/>
    <property type="match status" value="1"/>
</dbReference>
<evidence type="ECO:0000259" key="1">
    <source>
        <dbReference type="Pfam" id="PF18495"/>
    </source>
</evidence>
<feature type="domain" description="Antitoxin VbhA" evidence="1">
    <location>
        <begin position="10"/>
        <end position="56"/>
    </location>
</feature>
<protein>
    <recommendedName>
        <fullName evidence="1">Antitoxin VbhA domain-containing protein</fullName>
    </recommendedName>
</protein>
<evidence type="ECO:0000313" key="2">
    <source>
        <dbReference type="EMBL" id="KGF62083.1"/>
    </source>
</evidence>
<dbReference type="AlphaFoldDB" id="A0A9X0JGV1"/>